<dbReference type="InterPro" id="IPR033891">
    <property type="entry name" value="TTC38"/>
</dbReference>
<evidence type="ECO:0000256" key="4">
    <source>
        <dbReference type="ARBA" id="ARBA00022803"/>
    </source>
</evidence>
<sequence>MSSTVSEDNGFARLPASTLGMSPRTIEYPLHYRSARRNPTVPAYFYLLWDIGSANLKKSYIERLVPHFAPKPKLLVYTCGVLSETREVTKGARFTKKQHNHITMRRATDGFGLDITTTSPEVVVVLDHFTQQVLSYGRQTDQLSKMEEHSILTDALCAIGTLAGERKMTSDKLETAKFHIQRAKKMKGTEREELYIQTAESLLEHDAFGATDCLEEVVQRWPTDVLAVKLAQEFYFNRGDSVSLLRIAEKSRKNTPDNLYIHGMTAFGLVENGRYEEAERLALLGDSMTQGSDAWSHHAFAHVCIRFMEKRSDSWSSLCSFVYSHNWWHSALFHLELEDYNRTFSIFDDRLWKDAKDCCQDQIGAVSLLWRLELRDVPVGDRWEDLTDHISHKIKDHIQPYIDMHYVYALAKAGKEERLEEMMKSLEEEKPHREHDLTVETAKALSAHARGNPEKCYEHLQPVRDRLKHLGGSNAQLDVIEQTYLDTLMKTFRFREASSILNERYRSRPTSRYVKKHLERAKEGMGCIEEDVVRL</sequence>
<reference evidence="5 6" key="1">
    <citation type="journal article" date="2018" name="Genome Biol. Evol.">
        <title>Multiple Roots of Fruiting Body Formation in Amoebozoa.</title>
        <authorList>
            <person name="Hillmann F."/>
            <person name="Forbes G."/>
            <person name="Novohradska S."/>
            <person name="Ferling I."/>
            <person name="Riege K."/>
            <person name="Groth M."/>
            <person name="Westermann M."/>
            <person name="Marz M."/>
            <person name="Spaller T."/>
            <person name="Winckler T."/>
            <person name="Schaap P."/>
            <person name="Glockner G."/>
        </authorList>
    </citation>
    <scope>NUCLEOTIDE SEQUENCE [LARGE SCALE GENOMIC DNA]</scope>
    <source>
        <strain evidence="5 6">Jena</strain>
    </source>
</reference>
<dbReference type="OrthoDB" id="1427555at2759"/>
<dbReference type="PANTHER" id="PTHR16263">
    <property type="entry name" value="TETRATRICOPEPTIDE REPEAT PROTEIN 38"/>
    <property type="match status" value="1"/>
</dbReference>
<comment type="similarity">
    <text evidence="1">Belongs to the TTC38 family.</text>
</comment>
<dbReference type="EMBL" id="MDYQ01000027">
    <property type="protein sequence ID" value="PRP86776.1"/>
    <property type="molecule type" value="Genomic_DNA"/>
</dbReference>
<dbReference type="PANTHER" id="PTHR16263:SF4">
    <property type="entry name" value="TETRATRICOPEPTIDE REPEAT PROTEIN 38"/>
    <property type="match status" value="1"/>
</dbReference>
<evidence type="ECO:0000313" key="5">
    <source>
        <dbReference type="EMBL" id="PRP86776.1"/>
    </source>
</evidence>
<accession>A0A2P6NS44</accession>
<dbReference type="InterPro" id="IPR011990">
    <property type="entry name" value="TPR-like_helical_dom_sf"/>
</dbReference>
<comment type="caution">
    <text evidence="5">The sequence shown here is derived from an EMBL/GenBank/DDBJ whole genome shotgun (WGS) entry which is preliminary data.</text>
</comment>
<proteinExistence type="inferred from homology"/>
<gene>
    <name evidence="5" type="ORF">PROFUN_02925</name>
</gene>
<dbReference type="AlphaFoldDB" id="A0A2P6NS44"/>
<keyword evidence="6" id="KW-1185">Reference proteome</keyword>
<name>A0A2P6NS44_9EUKA</name>
<organism evidence="5 6">
    <name type="scientific">Planoprotostelium fungivorum</name>
    <dbReference type="NCBI Taxonomy" id="1890364"/>
    <lineage>
        <taxon>Eukaryota</taxon>
        <taxon>Amoebozoa</taxon>
        <taxon>Evosea</taxon>
        <taxon>Variosea</taxon>
        <taxon>Cavosteliida</taxon>
        <taxon>Cavosteliaceae</taxon>
        <taxon>Planoprotostelium</taxon>
    </lineage>
</organism>
<keyword evidence="4" id="KW-0802">TPR repeat</keyword>
<dbReference type="Proteomes" id="UP000241769">
    <property type="component" value="Unassembled WGS sequence"/>
</dbReference>
<evidence type="ECO:0000313" key="6">
    <source>
        <dbReference type="Proteomes" id="UP000241769"/>
    </source>
</evidence>
<evidence type="ECO:0000256" key="2">
    <source>
        <dbReference type="ARBA" id="ARBA00019992"/>
    </source>
</evidence>
<dbReference type="CDD" id="cd05804">
    <property type="entry name" value="StaR_like"/>
    <property type="match status" value="1"/>
</dbReference>
<dbReference type="Gene3D" id="1.25.40.10">
    <property type="entry name" value="Tetratricopeptide repeat domain"/>
    <property type="match status" value="1"/>
</dbReference>
<keyword evidence="3" id="KW-0677">Repeat</keyword>
<evidence type="ECO:0000256" key="3">
    <source>
        <dbReference type="ARBA" id="ARBA00022737"/>
    </source>
</evidence>
<dbReference type="InParanoid" id="A0A2P6NS44"/>
<protein>
    <recommendedName>
        <fullName evidence="2">Tetratricopeptide repeat protein 38</fullName>
    </recommendedName>
</protein>
<evidence type="ECO:0000256" key="1">
    <source>
        <dbReference type="ARBA" id="ARBA00005857"/>
    </source>
</evidence>